<evidence type="ECO:0000313" key="14">
    <source>
        <dbReference type="EMBL" id="MEJ8810473.1"/>
    </source>
</evidence>
<dbReference type="Pfam" id="PF00512">
    <property type="entry name" value="HisKA"/>
    <property type="match status" value="1"/>
</dbReference>
<evidence type="ECO:0000259" key="12">
    <source>
        <dbReference type="PROSITE" id="PS50109"/>
    </source>
</evidence>
<keyword evidence="6 11" id="KW-0812">Transmembrane</keyword>
<name>A0ABU8V9Z0_9BURK</name>
<dbReference type="PROSITE" id="PS50885">
    <property type="entry name" value="HAMP"/>
    <property type="match status" value="1"/>
</dbReference>
<evidence type="ECO:0000256" key="7">
    <source>
        <dbReference type="ARBA" id="ARBA00022777"/>
    </source>
</evidence>
<feature type="transmembrane region" description="Helical" evidence="11">
    <location>
        <begin position="179"/>
        <end position="197"/>
    </location>
</feature>
<dbReference type="Proteomes" id="UP001365846">
    <property type="component" value="Unassembled WGS sequence"/>
</dbReference>
<dbReference type="SMART" id="SM00388">
    <property type="entry name" value="HisKA"/>
    <property type="match status" value="1"/>
</dbReference>
<reference evidence="14 15" key="1">
    <citation type="submission" date="2024-03" db="EMBL/GenBank/DDBJ databases">
        <title>Novel species of the genus Variovorax.</title>
        <authorList>
            <person name="Liu Q."/>
            <person name="Xin Y.-H."/>
        </authorList>
    </citation>
    <scope>NUCLEOTIDE SEQUENCE [LARGE SCALE GENOMIC DNA]</scope>
    <source>
        <strain evidence="14 15">KACC 18899</strain>
    </source>
</reference>
<dbReference type="CDD" id="cd00082">
    <property type="entry name" value="HisKA"/>
    <property type="match status" value="1"/>
</dbReference>
<dbReference type="Gene3D" id="1.10.287.130">
    <property type="match status" value="1"/>
</dbReference>
<dbReference type="Pfam" id="PF02518">
    <property type="entry name" value="HATPase_c"/>
    <property type="match status" value="1"/>
</dbReference>
<evidence type="ECO:0000256" key="11">
    <source>
        <dbReference type="SAM" id="Phobius"/>
    </source>
</evidence>
<feature type="domain" description="HAMP" evidence="13">
    <location>
        <begin position="194"/>
        <end position="246"/>
    </location>
</feature>
<dbReference type="InterPro" id="IPR050428">
    <property type="entry name" value="TCS_sensor_his_kinase"/>
</dbReference>
<dbReference type="InterPro" id="IPR005467">
    <property type="entry name" value="His_kinase_dom"/>
</dbReference>
<dbReference type="InterPro" id="IPR004358">
    <property type="entry name" value="Sig_transdc_His_kin-like_C"/>
</dbReference>
<dbReference type="PANTHER" id="PTHR45436">
    <property type="entry name" value="SENSOR HISTIDINE KINASE YKOH"/>
    <property type="match status" value="1"/>
</dbReference>
<dbReference type="Pfam" id="PF08521">
    <property type="entry name" value="2CSK_N"/>
    <property type="match status" value="1"/>
</dbReference>
<dbReference type="PRINTS" id="PR00344">
    <property type="entry name" value="BCTRLSENSOR"/>
</dbReference>
<evidence type="ECO:0000313" key="15">
    <source>
        <dbReference type="Proteomes" id="UP001365846"/>
    </source>
</evidence>
<dbReference type="SMART" id="SM00387">
    <property type="entry name" value="HATPase_c"/>
    <property type="match status" value="1"/>
</dbReference>
<accession>A0ABU8V9Z0</accession>
<dbReference type="EC" id="2.7.13.3" evidence="3"/>
<dbReference type="SUPFAM" id="SSF55874">
    <property type="entry name" value="ATPase domain of HSP90 chaperone/DNA topoisomerase II/histidine kinase"/>
    <property type="match status" value="1"/>
</dbReference>
<keyword evidence="5" id="KW-0808">Transferase</keyword>
<comment type="subcellular location">
    <subcellularLocation>
        <location evidence="2">Membrane</location>
    </subcellularLocation>
</comment>
<evidence type="ECO:0000256" key="6">
    <source>
        <dbReference type="ARBA" id="ARBA00022692"/>
    </source>
</evidence>
<keyword evidence="9" id="KW-0902">Two-component regulatory system</keyword>
<organism evidence="14 15">
    <name type="scientific">Variovorax ureilyticus</name>
    <dbReference type="NCBI Taxonomy" id="1836198"/>
    <lineage>
        <taxon>Bacteria</taxon>
        <taxon>Pseudomonadati</taxon>
        <taxon>Pseudomonadota</taxon>
        <taxon>Betaproteobacteria</taxon>
        <taxon>Burkholderiales</taxon>
        <taxon>Comamonadaceae</taxon>
        <taxon>Variovorax</taxon>
    </lineage>
</organism>
<evidence type="ECO:0000256" key="2">
    <source>
        <dbReference type="ARBA" id="ARBA00004370"/>
    </source>
</evidence>
<comment type="catalytic activity">
    <reaction evidence="1">
        <text>ATP + protein L-histidine = ADP + protein N-phospho-L-histidine.</text>
        <dbReference type="EC" id="2.7.13.3"/>
    </reaction>
</comment>
<dbReference type="InterPro" id="IPR003594">
    <property type="entry name" value="HATPase_dom"/>
</dbReference>
<dbReference type="Gene3D" id="3.30.565.10">
    <property type="entry name" value="Histidine kinase-like ATPase, C-terminal domain"/>
    <property type="match status" value="1"/>
</dbReference>
<evidence type="ECO:0000256" key="5">
    <source>
        <dbReference type="ARBA" id="ARBA00022679"/>
    </source>
</evidence>
<evidence type="ECO:0000256" key="4">
    <source>
        <dbReference type="ARBA" id="ARBA00022553"/>
    </source>
</evidence>
<dbReference type="InterPro" id="IPR003661">
    <property type="entry name" value="HisK_dim/P_dom"/>
</dbReference>
<dbReference type="InterPro" id="IPR003660">
    <property type="entry name" value="HAMP_dom"/>
</dbReference>
<dbReference type="InterPro" id="IPR013727">
    <property type="entry name" value="2CSK_N"/>
</dbReference>
<evidence type="ECO:0000256" key="1">
    <source>
        <dbReference type="ARBA" id="ARBA00000085"/>
    </source>
</evidence>
<dbReference type="InterPro" id="IPR036097">
    <property type="entry name" value="HisK_dim/P_sf"/>
</dbReference>
<dbReference type="PANTHER" id="PTHR45436:SF1">
    <property type="entry name" value="SENSOR PROTEIN QSEC"/>
    <property type="match status" value="1"/>
</dbReference>
<dbReference type="SUPFAM" id="SSF47384">
    <property type="entry name" value="Homodimeric domain of signal transducing histidine kinase"/>
    <property type="match status" value="1"/>
</dbReference>
<evidence type="ECO:0000259" key="13">
    <source>
        <dbReference type="PROSITE" id="PS50885"/>
    </source>
</evidence>
<dbReference type="EMBL" id="JBBKZU010000002">
    <property type="protein sequence ID" value="MEJ8810473.1"/>
    <property type="molecule type" value="Genomic_DNA"/>
</dbReference>
<evidence type="ECO:0000256" key="9">
    <source>
        <dbReference type="ARBA" id="ARBA00023012"/>
    </source>
</evidence>
<gene>
    <name evidence="14" type="ORF">WKW77_05290</name>
</gene>
<evidence type="ECO:0000256" key="8">
    <source>
        <dbReference type="ARBA" id="ARBA00022989"/>
    </source>
</evidence>
<dbReference type="InterPro" id="IPR036890">
    <property type="entry name" value="HATPase_C_sf"/>
</dbReference>
<keyword evidence="15" id="KW-1185">Reference proteome</keyword>
<dbReference type="CDD" id="cd00075">
    <property type="entry name" value="HATPase"/>
    <property type="match status" value="1"/>
</dbReference>
<keyword evidence="8 11" id="KW-1133">Transmembrane helix</keyword>
<dbReference type="PROSITE" id="PS50109">
    <property type="entry name" value="HIS_KIN"/>
    <property type="match status" value="1"/>
</dbReference>
<keyword evidence="4" id="KW-0597">Phosphoprotein</keyword>
<evidence type="ECO:0000256" key="10">
    <source>
        <dbReference type="ARBA" id="ARBA00023136"/>
    </source>
</evidence>
<evidence type="ECO:0000256" key="3">
    <source>
        <dbReference type="ARBA" id="ARBA00012438"/>
    </source>
</evidence>
<keyword evidence="7 14" id="KW-0418">Kinase</keyword>
<protein>
    <recommendedName>
        <fullName evidence="3">histidine kinase</fullName>
        <ecNumber evidence="3">2.7.13.3</ecNumber>
    </recommendedName>
</protein>
<sequence>MTFAPWYGASLRRKLLLVLLPGMLLLVIAELWLTWRTSLDAANAAYDRSLLGAIKAIDANISTESGGLSVELPYRMLEFFELTASGQVYYRVATEDALVEIGNADLPSPSGALVTGQPRFEDSRYFDEAVRVGTYARVLNEPIGGGKRDQRVIIQVAETLGSRTTFTRSLVWQSVQRDVLLILLASALLAVAIGWALKPLRRLHDEVRSRAAQDLAPLDTVDIPADVRPLVDAINHHVVRNRTLTEARRRFIDDASHQLRTPLATLATQVGYALREPDPERMRDALTAVKTQLDEAVRQTNQMLSLARTDAVDLELEQIDLVALARQSTRDWWPAARDSGIDLGFDSACERLDLPAHAALLREALANLLHNAIRYSPRGGEVTVAIRRDDRAAFLEVIDSGPGIPADELPRAGERFFRASNMTLPGSGLGLAIVRSIAQRHGGSMRLAGGKDGRGLVVSIELPIAP</sequence>
<comment type="caution">
    <text evidence="14">The sequence shown here is derived from an EMBL/GenBank/DDBJ whole genome shotgun (WGS) entry which is preliminary data.</text>
</comment>
<feature type="domain" description="Histidine kinase" evidence="12">
    <location>
        <begin position="254"/>
        <end position="466"/>
    </location>
</feature>
<proteinExistence type="predicted"/>
<dbReference type="RefSeq" id="WP_340355793.1">
    <property type="nucleotide sequence ID" value="NZ_JBBKZU010000002.1"/>
</dbReference>
<keyword evidence="10 11" id="KW-0472">Membrane</keyword>
<dbReference type="GO" id="GO:0016301">
    <property type="term" value="F:kinase activity"/>
    <property type="evidence" value="ECO:0007669"/>
    <property type="project" value="UniProtKB-KW"/>
</dbReference>